<organism evidence="2 3">
    <name type="scientific">Coregonus suidteri</name>
    <dbReference type="NCBI Taxonomy" id="861788"/>
    <lineage>
        <taxon>Eukaryota</taxon>
        <taxon>Metazoa</taxon>
        <taxon>Chordata</taxon>
        <taxon>Craniata</taxon>
        <taxon>Vertebrata</taxon>
        <taxon>Euteleostomi</taxon>
        <taxon>Actinopterygii</taxon>
        <taxon>Neopterygii</taxon>
        <taxon>Teleostei</taxon>
        <taxon>Protacanthopterygii</taxon>
        <taxon>Salmoniformes</taxon>
        <taxon>Salmonidae</taxon>
        <taxon>Coregoninae</taxon>
        <taxon>Coregonus</taxon>
    </lineage>
</organism>
<dbReference type="AlphaFoldDB" id="A0AAN8L898"/>
<evidence type="ECO:0000313" key="3">
    <source>
        <dbReference type="Proteomes" id="UP001356427"/>
    </source>
</evidence>
<protein>
    <submittedName>
        <fullName evidence="2">Uncharacterized protein</fullName>
    </submittedName>
</protein>
<feature type="region of interest" description="Disordered" evidence="1">
    <location>
        <begin position="1"/>
        <end position="56"/>
    </location>
</feature>
<evidence type="ECO:0000313" key="2">
    <source>
        <dbReference type="EMBL" id="KAK6304275.1"/>
    </source>
</evidence>
<keyword evidence="3" id="KW-1185">Reference proteome</keyword>
<sequence>MKQNVGLEEEGTITGGRGITLSSAQPGRRPAGINTVEDPVDENTHESNKDGEGEEEELQLQEVRQWWTERPRVQTLILGIQPCLRPPWRKECGSARRGGS</sequence>
<accession>A0AAN8L898</accession>
<comment type="caution">
    <text evidence="2">The sequence shown here is derived from an EMBL/GenBank/DDBJ whole genome shotgun (WGS) entry which is preliminary data.</text>
</comment>
<dbReference type="Proteomes" id="UP001356427">
    <property type="component" value="Unassembled WGS sequence"/>
</dbReference>
<evidence type="ECO:0000256" key="1">
    <source>
        <dbReference type="SAM" id="MobiDB-lite"/>
    </source>
</evidence>
<proteinExistence type="predicted"/>
<dbReference type="EMBL" id="JAGTTL010000023">
    <property type="protein sequence ID" value="KAK6304275.1"/>
    <property type="molecule type" value="Genomic_DNA"/>
</dbReference>
<feature type="compositionally biased region" description="Basic and acidic residues" evidence="1">
    <location>
        <begin position="42"/>
        <end position="51"/>
    </location>
</feature>
<name>A0AAN8L898_9TELE</name>
<gene>
    <name evidence="2" type="ORF">J4Q44_G00248610</name>
</gene>
<reference evidence="2 3" key="1">
    <citation type="submission" date="2021-04" db="EMBL/GenBank/DDBJ databases">
        <authorList>
            <person name="De Guttry C."/>
            <person name="Zahm M."/>
            <person name="Klopp C."/>
            <person name="Cabau C."/>
            <person name="Louis A."/>
            <person name="Berthelot C."/>
            <person name="Parey E."/>
            <person name="Roest Crollius H."/>
            <person name="Montfort J."/>
            <person name="Robinson-Rechavi M."/>
            <person name="Bucao C."/>
            <person name="Bouchez O."/>
            <person name="Gislard M."/>
            <person name="Lluch J."/>
            <person name="Milhes M."/>
            <person name="Lampietro C."/>
            <person name="Lopez Roques C."/>
            <person name="Donnadieu C."/>
            <person name="Braasch I."/>
            <person name="Desvignes T."/>
            <person name="Postlethwait J."/>
            <person name="Bobe J."/>
            <person name="Wedekind C."/>
            <person name="Guiguen Y."/>
        </authorList>
    </citation>
    <scope>NUCLEOTIDE SEQUENCE [LARGE SCALE GENOMIC DNA]</scope>
    <source>
        <strain evidence="2">Cs_M1</strain>
        <tissue evidence="2">Blood</tissue>
    </source>
</reference>